<dbReference type="DNASU" id="21354"/>
<dbReference type="InterPro" id="IPR036640">
    <property type="entry name" value="ABC1_TM_sf"/>
</dbReference>
<dbReference type="GO" id="GO:0012505">
    <property type="term" value="C:endomembrane system"/>
    <property type="evidence" value="ECO:0007669"/>
    <property type="project" value="UniProtKB-SubCell"/>
</dbReference>
<dbReference type="InterPro" id="IPR003439">
    <property type="entry name" value="ABC_transporter-like_ATP-bd"/>
</dbReference>
<keyword evidence="18" id="KW-1185">Reference proteome</keyword>
<evidence type="ECO:0000256" key="9">
    <source>
        <dbReference type="ARBA" id="ARBA00022967"/>
    </source>
</evidence>
<evidence type="ECO:0000256" key="10">
    <source>
        <dbReference type="ARBA" id="ARBA00022989"/>
    </source>
</evidence>
<keyword evidence="10 12" id="KW-1133">Transmembrane helix</keyword>
<dbReference type="InterPro" id="IPR017871">
    <property type="entry name" value="ABC_transporter-like_CS"/>
</dbReference>
<dbReference type="BioGRID-ORCS" id="21354">
    <property type="hits" value="18 hits in 83 CRISPR screens"/>
</dbReference>
<dbReference type="MGI" id="MGI:98483">
    <property type="gene designation" value="Tap1"/>
</dbReference>
<dbReference type="InterPro" id="IPR003593">
    <property type="entry name" value="AAA+_ATPase"/>
</dbReference>
<dbReference type="PANTHER" id="PTHR43394">
    <property type="entry name" value="ATP-DEPENDENT PERMEASE MDL1, MITOCHONDRIAL"/>
    <property type="match status" value="1"/>
</dbReference>
<evidence type="ECO:0000256" key="2">
    <source>
        <dbReference type="ARBA" id="ARBA00006493"/>
    </source>
</evidence>
<dbReference type="SMR" id="Q3TBA3"/>
<evidence type="ECO:0007829" key="21">
    <source>
        <dbReference type="PubMed" id="21183079"/>
    </source>
</evidence>
<dbReference type="OrthoDB" id="6500128at2759"/>
<dbReference type="InterPro" id="IPR011527">
    <property type="entry name" value="ABC1_TM_dom"/>
</dbReference>
<evidence type="ECO:0000256" key="8">
    <source>
        <dbReference type="ARBA" id="ARBA00022927"/>
    </source>
</evidence>
<reference evidence="15" key="2">
    <citation type="journal article" date="2000" name="Genome Res.">
        <title>Normalization and subtraction of cap-trapper-selected cDNAs to prepare full-length cDNA libraries for rapid discovery of new genes.</title>
        <authorList>
            <person name="Carninci P."/>
            <person name="Shibata Y."/>
            <person name="Hayatsu N."/>
            <person name="Sugahara Y."/>
            <person name="Shibata K."/>
            <person name="Itoh M."/>
            <person name="Konno H."/>
            <person name="Okazaki Y."/>
            <person name="Muramatsu M."/>
            <person name="Hayashizaki Y."/>
        </authorList>
    </citation>
    <scope>NUCLEOTIDE SEQUENCE</scope>
    <source>
        <strain evidence="15">C57BL/6J</strain>
    </source>
</reference>
<evidence type="ECO:0000256" key="12">
    <source>
        <dbReference type="SAM" id="Phobius"/>
    </source>
</evidence>
<evidence type="ECO:0000256" key="6">
    <source>
        <dbReference type="ARBA" id="ARBA00022840"/>
    </source>
</evidence>
<sequence length="696" mass="75959">MAAHVWLAAALLLLVDWLLLRPMLPGIFSLLVPEVPLLRVWVVGLSRWAILGLGVRGVLGVTAGAHGWLAALQPLVAALSLALPGLALFRELAAWGTLREGDSAGLLYWNSRPDAFAISYVAALPAAALWHKLGSLWAPSGNRDAGDMLCRMLGFLGPKKRRLYLVLVLLILSCLGEMAIPFFTGRITDWILQDKTVPSFTRNIWLMSILTIASTALEFASDGIYNITMGHMHGRVHREVFRAVLRQETGFFLKNPAGSITSRVTEDTANVCESISGTLSLLLWYLGRALCLLVFMFWGSPYLTLVTLINLPLLFLLPKKLGKVHQSLAVKVQESLAKSTQVALEALSAMPTVRSFANEEGEAQKFRQKLEEMKTLNKKEALAYVAEVWTTSVSGMLLKLQFTQAVQVLLSLYPSMQKAVGSSEKIFEYLDRTPCSPLSGSLAPSNMKGLVEFQDVSFAYPNQPKVQVLQGLTFTLHPGTVTALVGPNGSGKSTVAALLQNLYQPTGGQLLLDGQCLVQYDHHYLHTQVAAVGQEPLLFGRSFRENIAYGLNRTPTMEEITAVAVESGAHDFISGFPQGYDTEVGETGNQLSGGQRQAVALARALIRKPLLLILDDATSALDAGNQLRVQRLLYESPKRASRTVLLITQQLSLAEQAHHILFLREGSVGEQGTHLQLMKRGGCYRAMVEALAAPAD</sequence>
<reference evidence="15" key="1">
    <citation type="journal article" date="1999" name="Methods Enzymol.">
        <title>High-efficiency full-length cDNA cloning.</title>
        <authorList>
            <person name="Carninci P."/>
            <person name="Hayashizaki Y."/>
        </authorList>
    </citation>
    <scope>NUCLEOTIDE SEQUENCE</scope>
    <source>
        <strain evidence="15">C57BL/6J</strain>
    </source>
</reference>
<feature type="transmembrane region" description="Helical" evidence="12">
    <location>
        <begin position="204"/>
        <end position="225"/>
    </location>
</feature>
<dbReference type="PANTHER" id="PTHR43394:SF13">
    <property type="entry name" value="ANTIGEN PEPTIDE TRANSPORTER 1"/>
    <property type="match status" value="1"/>
</dbReference>
<evidence type="ECO:0000313" key="16">
    <source>
        <dbReference type="Ensembl" id="ENSMUSP00000039264.9"/>
    </source>
</evidence>
<feature type="transmembrane region" description="Helical" evidence="12">
    <location>
        <begin position="36"/>
        <end position="55"/>
    </location>
</feature>
<dbReference type="GO" id="GO:0016887">
    <property type="term" value="F:ATP hydrolysis activity"/>
    <property type="evidence" value="ECO:0007669"/>
    <property type="project" value="InterPro"/>
</dbReference>
<reference evidence="15" key="5">
    <citation type="journal article" date="2002" name="Nature">
        <title>Analysis of the mouse transcriptome based on functional annotation of 60,770 full-length cDNAs.</title>
        <authorList>
            <consortium name="The FANTOM Consortium and the RIKEN Genome Exploration Research Group Phase I and II Team"/>
        </authorList>
    </citation>
    <scope>NUCLEOTIDE SEQUENCE</scope>
    <source>
        <strain evidence="15">C57BL/6J</strain>
    </source>
</reference>
<dbReference type="VEuPathDB" id="HostDB:ENSMUSG00000037321"/>
<evidence type="ECO:0000259" key="14">
    <source>
        <dbReference type="PROSITE" id="PS50929"/>
    </source>
</evidence>
<reference evidence="15" key="4">
    <citation type="journal article" date="2001" name="Nature">
        <title>Functional annotation of a full-length mouse cDNA collection.</title>
        <authorList>
            <consortium name="The RIKEN Genome Exploration Research Group Phase II Team and the FANTOM Consortium"/>
        </authorList>
    </citation>
    <scope>NUCLEOTIDE SEQUENCE</scope>
    <source>
        <strain evidence="15">C57BL/6J</strain>
    </source>
</reference>
<protein>
    <submittedName>
        <fullName evidence="16">Transporter 1, ATP-binding cassette, sub-family B (MDR/TAP)</fullName>
    </submittedName>
</protein>
<dbReference type="GeneTree" id="ENSGT00940000159023"/>
<feature type="transmembrane region" description="Helical" evidence="12">
    <location>
        <begin position="6"/>
        <end position="24"/>
    </location>
</feature>
<dbReference type="PRINTS" id="PR01896">
    <property type="entry name" value="TAP1PROTEIN"/>
</dbReference>
<dbReference type="InterPro" id="IPR039421">
    <property type="entry name" value="Type_1_exporter"/>
</dbReference>
<comment type="similarity">
    <text evidence="2">Belongs to the ABC transporter superfamily. ABCB family. MHC peptide exporter (TC 3.A.1.209) subfamily.</text>
</comment>
<evidence type="ECO:0007829" key="19">
    <source>
        <dbReference type="PeptideAtlas" id="Q3TBA3"/>
    </source>
</evidence>
<dbReference type="PROSITE" id="PS50893">
    <property type="entry name" value="ABC_TRANSPORTER_2"/>
    <property type="match status" value="1"/>
</dbReference>
<dbReference type="Proteomes" id="UP000000589">
    <property type="component" value="Chromosome 17"/>
</dbReference>
<evidence type="ECO:0000256" key="7">
    <source>
        <dbReference type="ARBA" id="ARBA00022856"/>
    </source>
</evidence>
<dbReference type="Gene3D" id="3.40.50.300">
    <property type="entry name" value="P-loop containing nucleotide triphosphate hydrolases"/>
    <property type="match status" value="1"/>
</dbReference>
<reference evidence="15" key="6">
    <citation type="submission" date="2004-04" db="EMBL/GenBank/DDBJ databases">
        <authorList>
            <person name="Arakawa T."/>
            <person name="Carninci P."/>
            <person name="Fukuda S."/>
            <person name="Hashizume W."/>
            <person name="Hayashida K."/>
            <person name="Hori F."/>
            <person name="Iida J."/>
            <person name="Imamura K."/>
            <person name="Imotani K."/>
            <person name="Itoh M."/>
            <person name="Kanagawa S."/>
            <person name="Kawai J."/>
            <person name="Kojima M."/>
            <person name="Konno H."/>
            <person name="Murata M."/>
            <person name="Nakamura M."/>
            <person name="Ninomiya N."/>
            <person name="Nishiyori H."/>
            <person name="Nomura K."/>
            <person name="Ohno M."/>
            <person name="Sakazume N."/>
            <person name="Sano H."/>
            <person name="Sasaki D."/>
            <person name="Shibata K."/>
            <person name="Shiraki T."/>
            <person name="Tagami M."/>
            <person name="Tagami Y."/>
            <person name="Waki K."/>
            <person name="Watahiki A."/>
            <person name="Muramatsu M."/>
            <person name="Hayashizaki Y."/>
        </authorList>
    </citation>
    <scope>NUCLEOTIDE SEQUENCE</scope>
    <source>
        <strain evidence="15">C57BL/6J</strain>
    </source>
</reference>
<reference evidence="16" key="11">
    <citation type="journal article" date="2011" name="PLoS Biol.">
        <title>Modernizing reference genome assemblies.</title>
        <authorList>
            <person name="Church D.M."/>
            <person name="Schneider V.A."/>
            <person name="Graves T."/>
            <person name="Auger K."/>
            <person name="Cunningham F."/>
            <person name="Bouk N."/>
            <person name="Chen H.C."/>
            <person name="Agarwala R."/>
            <person name="McLaren W.M."/>
            <person name="Ritchie G.R."/>
            <person name="Albracht D."/>
            <person name="Kremitzki M."/>
            <person name="Rock S."/>
            <person name="Kotkiewicz H."/>
            <person name="Kremitzki C."/>
            <person name="Wollam A."/>
            <person name="Trani L."/>
            <person name="Fulton L."/>
            <person name="Fulton R."/>
            <person name="Matthews L."/>
            <person name="Whitehead S."/>
            <person name="Chow W."/>
            <person name="Torrance J."/>
            <person name="Dunn M."/>
            <person name="Harden G."/>
            <person name="Threadgold G."/>
            <person name="Wood J."/>
            <person name="Collins J."/>
            <person name="Heath P."/>
            <person name="Griffiths G."/>
            <person name="Pelan S."/>
            <person name="Grafham D."/>
            <person name="Eichler E.E."/>
            <person name="Weinstock G."/>
            <person name="Mardis E.R."/>
            <person name="Wilson R.K."/>
            <person name="Howe K."/>
            <person name="Flicek P."/>
            <person name="Hubbard T."/>
        </authorList>
    </citation>
    <scope>NUCLEOTIDE SEQUENCE [LARGE SCALE GENOMIC DNA]</scope>
    <source>
        <strain evidence="16">C57BL/6J</strain>
    </source>
</reference>
<evidence type="ECO:0000259" key="13">
    <source>
        <dbReference type="PROSITE" id="PS50893"/>
    </source>
</evidence>
<dbReference type="Pfam" id="PF00005">
    <property type="entry name" value="ABC_tran"/>
    <property type="match status" value="1"/>
</dbReference>
<keyword evidence="3" id="KW-0813">Transport</keyword>
<dbReference type="FunFam" id="3.40.50.300:FF:000140">
    <property type="entry name" value="Lipid A export ATP-binding/permease protein MsbA"/>
    <property type="match status" value="1"/>
</dbReference>
<proteinExistence type="evidence at protein level"/>
<dbReference type="Pfam" id="PF00664">
    <property type="entry name" value="ABC_membrane"/>
    <property type="match status" value="1"/>
</dbReference>
<dbReference type="GO" id="GO:0016020">
    <property type="term" value="C:membrane"/>
    <property type="evidence" value="ECO:0007669"/>
    <property type="project" value="InterPro"/>
</dbReference>
<evidence type="ECO:0000256" key="11">
    <source>
        <dbReference type="ARBA" id="ARBA00023136"/>
    </source>
</evidence>
<dbReference type="Antibodypedia" id="4017">
    <property type="antibodies" value="337 antibodies from 39 providers"/>
</dbReference>
<dbReference type="Bgee" id="ENSMUSG00000037321">
    <property type="expression patterns" value="Expressed in peripheral lymph node and 129 other cell types or tissues"/>
</dbReference>
<keyword evidence="6" id="KW-0067">ATP-binding</keyword>
<evidence type="ECO:0000313" key="18">
    <source>
        <dbReference type="Proteomes" id="UP000000589"/>
    </source>
</evidence>
<dbReference type="CTD" id="6890"/>
<reference evidence="16 18" key="9">
    <citation type="journal article" date="2009" name="PLoS Biol.">
        <title>Lineage-specific biology revealed by a finished genome assembly of the mouse.</title>
        <authorList>
            <consortium name="Mouse Genome Sequencing Consortium"/>
            <person name="Church D.M."/>
            <person name="Goodstadt L."/>
            <person name="Hillier L.W."/>
            <person name="Zody M.C."/>
            <person name="Goldstein S."/>
            <person name="She X."/>
            <person name="Bult C.J."/>
            <person name="Agarwala R."/>
            <person name="Cherry J.L."/>
            <person name="DiCuccio M."/>
            <person name="Hlavina W."/>
            <person name="Kapustin Y."/>
            <person name="Meric P."/>
            <person name="Maglott D."/>
            <person name="Birtle Z."/>
            <person name="Marques A.C."/>
            <person name="Graves T."/>
            <person name="Zhou S."/>
            <person name="Teague B."/>
            <person name="Potamousis K."/>
            <person name="Churas C."/>
            <person name="Place M."/>
            <person name="Herschleb J."/>
            <person name="Runnheim R."/>
            <person name="Forrest D."/>
            <person name="Amos-Landgraf J."/>
            <person name="Schwartz D.C."/>
            <person name="Cheng Z."/>
            <person name="Lindblad-Toh K."/>
            <person name="Eichler E.E."/>
            <person name="Ponting C.P."/>
        </authorList>
    </citation>
    <scope>NUCLEOTIDE SEQUENCE [LARGE SCALE GENOMIC DNA]</scope>
    <source>
        <strain evidence="16 18">C57BL/6J</strain>
    </source>
</reference>
<accession>Q3TBA3</accession>
<feature type="transmembrane region" description="Helical" evidence="12">
    <location>
        <begin position="163"/>
        <end position="184"/>
    </location>
</feature>
<reference evidence="16" key="12">
    <citation type="submission" date="2025-05" db="UniProtKB">
        <authorList>
            <consortium name="Ensembl"/>
        </authorList>
    </citation>
    <scope>IDENTIFICATION</scope>
    <source>
        <strain evidence="16">C57BL/6J</strain>
    </source>
</reference>
<feature type="transmembrane region" description="Helical" evidence="12">
    <location>
        <begin position="67"/>
        <end position="89"/>
    </location>
</feature>
<dbReference type="ProteomicsDB" id="336912"/>
<dbReference type="GO" id="GO:0140359">
    <property type="term" value="F:ABC-type transporter activity"/>
    <property type="evidence" value="ECO:0007669"/>
    <property type="project" value="InterPro"/>
</dbReference>
<reference evidence="15" key="7">
    <citation type="journal article" date="2005" name="Science">
        <title>The Transcriptional Landscape of the Mammalian Genome.</title>
        <authorList>
            <consortium name="The FANTOM Consortium"/>
            <consortium name="Riken Genome Exploration Research Group and Genome Science Group (Genome Network Project Core Group)"/>
        </authorList>
    </citation>
    <scope>NUCLEOTIDE SEQUENCE</scope>
    <source>
        <strain evidence="15">C57BL/6J</strain>
    </source>
</reference>
<dbReference type="RefSeq" id="NP_001155202.1">
    <property type="nucleotide sequence ID" value="NM_001161730.1"/>
</dbReference>
<dbReference type="ExpressionAtlas" id="Q3TBA3">
    <property type="expression patterns" value="baseline and differential"/>
</dbReference>
<dbReference type="GeneID" id="21354"/>
<reference evidence="15" key="8">
    <citation type="journal article" date="2005" name="Science">
        <title>Antisense Transcription in the Mammalian Transcriptome.</title>
        <authorList>
            <consortium name="RIKEN Genome Exploration Research Group and Genome Science Group (Genome Network Project Core Group) and the FANTOM Consortium"/>
        </authorList>
    </citation>
    <scope>NUCLEOTIDE SEQUENCE</scope>
    <source>
        <strain evidence="15">C57BL/6J</strain>
    </source>
</reference>
<evidence type="ECO:0000313" key="17">
    <source>
        <dbReference type="MGI" id="MGI:98483"/>
    </source>
</evidence>
<evidence type="ECO:0000313" key="15">
    <source>
        <dbReference type="EMBL" id="BAE42411.1"/>
    </source>
</evidence>
<dbReference type="SUPFAM" id="SSF90123">
    <property type="entry name" value="ABC transporter transmembrane region"/>
    <property type="match status" value="1"/>
</dbReference>
<evidence type="ECO:0000256" key="5">
    <source>
        <dbReference type="ARBA" id="ARBA00022741"/>
    </source>
</evidence>
<feature type="transmembrane region" description="Helical" evidence="12">
    <location>
        <begin position="290"/>
        <end position="317"/>
    </location>
</feature>
<dbReference type="AGR" id="MGI:98483"/>
<feature type="domain" description="ABC transmembrane type-1" evidence="14">
    <location>
        <begin position="165"/>
        <end position="398"/>
    </location>
</feature>
<keyword evidence="5" id="KW-0547">Nucleotide-binding</keyword>
<evidence type="ECO:0007829" key="20">
    <source>
        <dbReference type="ProteomicsDB" id="Q3TBA3"/>
    </source>
</evidence>
<reference evidence="15" key="3">
    <citation type="journal article" date="2000" name="Genome Res.">
        <title>RIKEN integrated sequence analysis (RISA) system--384-format sequencing pipeline with 384 multicapillary sequencer.</title>
        <authorList>
            <person name="Shibata K."/>
            <person name="Itoh M."/>
            <person name="Aizawa K."/>
            <person name="Nagaoka S."/>
            <person name="Sasaki N."/>
            <person name="Carninci P."/>
            <person name="Konno H."/>
            <person name="Akiyama J."/>
            <person name="Nishi K."/>
            <person name="Kitsunai T."/>
            <person name="Tashiro H."/>
            <person name="Itoh M."/>
            <person name="Sumi N."/>
            <person name="Ishii Y."/>
            <person name="Nakamura S."/>
            <person name="Hazama M."/>
            <person name="Nishine T."/>
            <person name="Harada A."/>
            <person name="Yamamoto R."/>
            <person name="Matsumoto H."/>
            <person name="Sakaguchi S."/>
            <person name="Ikegami T."/>
            <person name="Kashiwagi K."/>
            <person name="Fujiwake S."/>
            <person name="Inoue K."/>
            <person name="Togawa Y."/>
            <person name="Izawa M."/>
            <person name="Ohara E."/>
            <person name="Watahiki M."/>
            <person name="Yoneda Y."/>
            <person name="Ishikawa T."/>
            <person name="Ozawa K."/>
            <person name="Tanaka T."/>
            <person name="Matsuura S."/>
            <person name="Kawai J."/>
            <person name="Okazaki Y."/>
            <person name="Muramatsu M."/>
            <person name="Inoue Y."/>
            <person name="Kira A."/>
            <person name="Hayashizaki Y."/>
        </authorList>
    </citation>
    <scope>NUCLEOTIDE SEQUENCE</scope>
    <source>
        <strain evidence="15">C57BL/6J</strain>
    </source>
</reference>
<dbReference type="UCSC" id="uc012apt.1">
    <property type="organism name" value="mouse"/>
</dbReference>
<keyword evidence="11 12" id="KW-0472">Membrane</keyword>
<evidence type="ECO:0000256" key="1">
    <source>
        <dbReference type="ARBA" id="ARBA00004127"/>
    </source>
</evidence>
<dbReference type="SUPFAM" id="SSF52540">
    <property type="entry name" value="P-loop containing nucleoside triphosphate hydrolases"/>
    <property type="match status" value="1"/>
</dbReference>
<dbReference type="SMART" id="SM00382">
    <property type="entry name" value="AAA"/>
    <property type="match status" value="1"/>
</dbReference>
<dbReference type="PROSITE" id="PS00211">
    <property type="entry name" value="ABC_TRANSPORTER_1"/>
    <property type="match status" value="1"/>
</dbReference>
<keyword evidence="4 12" id="KW-0812">Transmembrane</keyword>
<gene>
    <name evidence="16 17" type="primary">Tap1</name>
</gene>
<dbReference type="Ensembl" id="ENSMUST00000041633.15">
    <property type="protein sequence ID" value="ENSMUSP00000039264.9"/>
    <property type="gene ID" value="ENSMUSG00000037321.18"/>
</dbReference>
<keyword evidence="19 20" id="KW-1267">Proteomics identification</keyword>
<dbReference type="GO" id="GO:0015833">
    <property type="term" value="P:peptide transport"/>
    <property type="evidence" value="ECO:0007669"/>
    <property type="project" value="UniProtKB-KW"/>
</dbReference>
<keyword evidence="9" id="KW-1278">Translocase</keyword>
<dbReference type="Gene3D" id="1.20.1560.10">
    <property type="entry name" value="ABC transporter type 1, transmembrane domain"/>
    <property type="match status" value="1"/>
</dbReference>
<reference evidence="21" key="10">
    <citation type="journal article" date="2010" name="Cell">
        <title>A tissue-specific atlas of mouse protein phosphorylation and expression.</title>
        <authorList>
            <person name="Huttlin E.L."/>
            <person name="Jedrychowski M.P."/>
            <person name="Elias J.E."/>
            <person name="Goswami T."/>
            <person name="Rad R."/>
            <person name="Beausoleil S.A."/>
            <person name="Villen J."/>
            <person name="Haas W."/>
            <person name="Sowa M.E."/>
            <person name="Gygi S.P."/>
        </authorList>
    </citation>
    <scope>IDENTIFICATION BY MASS SPECTROMETRY [LARGE SCALE ANALYSIS]</scope>
</reference>
<keyword evidence="8" id="KW-0653">Protein transport</keyword>
<dbReference type="InterPro" id="IPR027417">
    <property type="entry name" value="P-loop_NTPase"/>
</dbReference>
<evidence type="ECO:0000256" key="4">
    <source>
        <dbReference type="ARBA" id="ARBA00022692"/>
    </source>
</evidence>
<dbReference type="AlphaFoldDB" id="Q3TBA3"/>
<feature type="domain" description="ABC transporter" evidence="13">
    <location>
        <begin position="451"/>
        <end position="690"/>
    </location>
</feature>
<comment type="subcellular location">
    <subcellularLocation>
        <location evidence="1">Endomembrane system</location>
        <topology evidence="1">Multi-pass membrane protein</topology>
    </subcellularLocation>
</comment>
<dbReference type="GO" id="GO:0005524">
    <property type="term" value="F:ATP binding"/>
    <property type="evidence" value="ECO:0007669"/>
    <property type="project" value="UniProtKB-KW"/>
</dbReference>
<organism evidence="15">
    <name type="scientific">Mus musculus</name>
    <name type="common">Mouse</name>
    <dbReference type="NCBI Taxonomy" id="10090"/>
    <lineage>
        <taxon>Eukaryota</taxon>
        <taxon>Metazoa</taxon>
        <taxon>Chordata</taxon>
        <taxon>Craniata</taxon>
        <taxon>Vertebrata</taxon>
        <taxon>Euteleostomi</taxon>
        <taxon>Mammalia</taxon>
        <taxon>Eutheria</taxon>
        <taxon>Euarchontoglires</taxon>
        <taxon>Glires</taxon>
        <taxon>Rodentia</taxon>
        <taxon>Myomorpha</taxon>
        <taxon>Muroidea</taxon>
        <taxon>Muridae</taxon>
        <taxon>Murinae</taxon>
        <taxon>Mus</taxon>
        <taxon>Mus</taxon>
    </lineage>
</organism>
<name>Q3TBA3_MOUSE</name>
<dbReference type="GO" id="GO:0015031">
    <property type="term" value="P:protein transport"/>
    <property type="evidence" value="ECO:0007669"/>
    <property type="project" value="UniProtKB-KW"/>
</dbReference>
<dbReference type="PROSITE" id="PS50929">
    <property type="entry name" value="ABC_TM1F"/>
    <property type="match status" value="1"/>
</dbReference>
<evidence type="ECO:0000256" key="3">
    <source>
        <dbReference type="ARBA" id="ARBA00022448"/>
    </source>
</evidence>
<keyword evidence="7" id="KW-0571">Peptide transport</keyword>
<dbReference type="EMBL" id="AK171363">
    <property type="protein sequence ID" value="BAE42411.1"/>
    <property type="molecule type" value="mRNA"/>
</dbReference>